<proteinExistence type="predicted"/>
<dbReference type="EMBL" id="CP093362">
    <property type="protein sequence ID" value="UQS84698.1"/>
    <property type="molecule type" value="Genomic_DNA"/>
</dbReference>
<keyword evidence="1" id="KW-0472">Membrane</keyword>
<dbReference type="Proteomes" id="UP000831859">
    <property type="component" value="Chromosome"/>
</dbReference>
<evidence type="ECO:0008006" key="4">
    <source>
        <dbReference type="Google" id="ProtNLM"/>
    </source>
</evidence>
<reference evidence="2 3" key="1">
    <citation type="journal article" date="2022" name="Int. J. Syst. Evol. Microbiol.">
        <title>Apilactobacillus apisilvae sp. nov., Nicolia spurrieriana gen. nov. sp. nov., Bombilactobacillus folatiphilus sp. nov. and Bombilactobacillus thymidiniphilus sp. nov., four new lactic acid bacterial isolates from stingless bees Tetragonula carbonaria and Austroplebeia australis.</title>
        <authorList>
            <person name="Oliphant S.A."/>
            <person name="Watson-Haigh N.S."/>
            <person name="Sumby K.M."/>
            <person name="Gardner J."/>
            <person name="Groom S."/>
            <person name="Jiranek V."/>
        </authorList>
    </citation>
    <scope>NUCLEOTIDE SEQUENCE [LARGE SCALE GENOMIC DNA]</scope>
    <source>
        <strain evidence="2 3">SG5_A10</strain>
    </source>
</reference>
<organism evidence="2 3">
    <name type="scientific">Apilactobacillus apisilvae</name>
    <dbReference type="NCBI Taxonomy" id="2923364"/>
    <lineage>
        <taxon>Bacteria</taxon>
        <taxon>Bacillati</taxon>
        <taxon>Bacillota</taxon>
        <taxon>Bacilli</taxon>
        <taxon>Lactobacillales</taxon>
        <taxon>Lactobacillaceae</taxon>
        <taxon>Apilactobacillus</taxon>
    </lineage>
</organism>
<evidence type="ECO:0000256" key="1">
    <source>
        <dbReference type="SAM" id="Phobius"/>
    </source>
</evidence>
<evidence type="ECO:0000313" key="3">
    <source>
        <dbReference type="Proteomes" id="UP000831859"/>
    </source>
</evidence>
<evidence type="ECO:0000313" key="2">
    <source>
        <dbReference type="EMBL" id="UQS84698.1"/>
    </source>
</evidence>
<feature type="transmembrane region" description="Helical" evidence="1">
    <location>
        <begin position="107"/>
        <end position="128"/>
    </location>
</feature>
<sequence length="135" mass="14961">MENQNDGSGLIKANFILAIILCIPIVSMVDYLFGGLDIAVIVISIIILNKKTYMPKVGTILMLISSIVSIIGVIYFYVSLPEVINKVLYISEYHIQSENVGLFNGPLIIILGYLSLGLRIAAIIIYCINRRPKMN</sequence>
<feature type="transmembrane region" description="Helical" evidence="1">
    <location>
        <begin position="60"/>
        <end position="78"/>
    </location>
</feature>
<keyword evidence="3" id="KW-1185">Reference proteome</keyword>
<keyword evidence="1" id="KW-1133">Transmembrane helix</keyword>
<feature type="transmembrane region" description="Helical" evidence="1">
    <location>
        <begin position="15"/>
        <end position="48"/>
    </location>
</feature>
<gene>
    <name evidence="2" type="ORF">MOO46_05470</name>
</gene>
<accession>A0ABY4PG83</accession>
<dbReference type="RefSeq" id="WP_249510682.1">
    <property type="nucleotide sequence ID" value="NZ_CP093362.1"/>
</dbReference>
<protein>
    <recommendedName>
        <fullName evidence="4">Multipass membrane protein</fullName>
    </recommendedName>
</protein>
<name>A0ABY4PG83_9LACO</name>
<keyword evidence="1" id="KW-0812">Transmembrane</keyword>